<keyword evidence="4 6" id="KW-1133">Transmembrane helix</keyword>
<accession>A0A940WKG2</accession>
<name>A0A940WKG2_9ACTN</name>
<dbReference type="AlphaFoldDB" id="A0A940WKG2"/>
<dbReference type="Proteomes" id="UP000674234">
    <property type="component" value="Unassembled WGS sequence"/>
</dbReference>
<evidence type="ECO:0000256" key="5">
    <source>
        <dbReference type="ARBA" id="ARBA00023136"/>
    </source>
</evidence>
<feature type="transmembrane region" description="Helical" evidence="6">
    <location>
        <begin position="75"/>
        <end position="92"/>
    </location>
</feature>
<feature type="transmembrane region" description="Helical" evidence="6">
    <location>
        <begin position="38"/>
        <end position="63"/>
    </location>
</feature>
<evidence type="ECO:0000313" key="9">
    <source>
        <dbReference type="Proteomes" id="UP000674234"/>
    </source>
</evidence>
<keyword evidence="9" id="KW-1185">Reference proteome</keyword>
<dbReference type="RefSeq" id="WP_210158434.1">
    <property type="nucleotide sequence ID" value="NZ_JAFCNB010000017.1"/>
</dbReference>
<keyword evidence="3 6" id="KW-0812">Transmembrane</keyword>
<evidence type="ECO:0000256" key="6">
    <source>
        <dbReference type="SAM" id="Phobius"/>
    </source>
</evidence>
<dbReference type="PANTHER" id="PTHR36115">
    <property type="entry name" value="PROLINE-RICH ANTIGEN HOMOLOG-RELATED"/>
    <property type="match status" value="1"/>
</dbReference>
<evidence type="ECO:0000313" key="8">
    <source>
        <dbReference type="EMBL" id="MBP2707161.1"/>
    </source>
</evidence>
<protein>
    <submittedName>
        <fullName evidence="8">RDD family protein</fullName>
    </submittedName>
</protein>
<evidence type="ECO:0000256" key="1">
    <source>
        <dbReference type="ARBA" id="ARBA00004651"/>
    </source>
</evidence>
<reference evidence="8" key="1">
    <citation type="submission" date="2021-02" db="EMBL/GenBank/DDBJ databases">
        <title>Draft genome sequence of Microbispora sp. RL4-1S isolated from rice leaves in Thailand.</title>
        <authorList>
            <person name="Muangham S."/>
            <person name="Duangmal K."/>
        </authorList>
    </citation>
    <scope>NUCLEOTIDE SEQUENCE</scope>
    <source>
        <strain evidence="8">RL4-1S</strain>
    </source>
</reference>
<sequence length="168" mass="17951">MGAAPPPPGGPYEEPRVPWTAPPLGTAGPPLAGRWRRLFAGIVDAIIVGLISSPFAWSGWMVLGSRAGATGGVDVSQAFLAGVIGFLYYWLLQSFWNGWTVGKRLFGMRVVRDDGSPAGPGTIAVRQLVEVLLGWLCILGLVDLAWILFDRRKQALHDKAAGTLVVDS</sequence>
<feature type="transmembrane region" description="Helical" evidence="6">
    <location>
        <begin position="132"/>
        <end position="149"/>
    </location>
</feature>
<comment type="caution">
    <text evidence="8">The sequence shown here is derived from an EMBL/GenBank/DDBJ whole genome shotgun (WGS) entry which is preliminary data.</text>
</comment>
<keyword evidence="5 6" id="KW-0472">Membrane</keyword>
<dbReference type="GO" id="GO:0005886">
    <property type="term" value="C:plasma membrane"/>
    <property type="evidence" value="ECO:0007669"/>
    <property type="project" value="UniProtKB-SubCell"/>
</dbReference>
<keyword evidence="2" id="KW-1003">Cell membrane</keyword>
<comment type="subcellular location">
    <subcellularLocation>
        <location evidence="1">Cell membrane</location>
        <topology evidence="1">Multi-pass membrane protein</topology>
    </subcellularLocation>
</comment>
<dbReference type="PANTHER" id="PTHR36115:SF4">
    <property type="entry name" value="MEMBRANE PROTEIN"/>
    <property type="match status" value="1"/>
</dbReference>
<gene>
    <name evidence="8" type="ORF">JOL79_25580</name>
</gene>
<proteinExistence type="predicted"/>
<dbReference type="InterPro" id="IPR051791">
    <property type="entry name" value="Pra-immunoreactive"/>
</dbReference>
<dbReference type="InterPro" id="IPR010432">
    <property type="entry name" value="RDD"/>
</dbReference>
<evidence type="ECO:0000259" key="7">
    <source>
        <dbReference type="Pfam" id="PF06271"/>
    </source>
</evidence>
<organism evidence="8 9">
    <name type="scientific">Microbispora oryzae</name>
    <dbReference type="NCBI Taxonomy" id="2806554"/>
    <lineage>
        <taxon>Bacteria</taxon>
        <taxon>Bacillati</taxon>
        <taxon>Actinomycetota</taxon>
        <taxon>Actinomycetes</taxon>
        <taxon>Streptosporangiales</taxon>
        <taxon>Streptosporangiaceae</taxon>
        <taxon>Microbispora</taxon>
    </lineage>
</organism>
<dbReference type="Pfam" id="PF06271">
    <property type="entry name" value="RDD"/>
    <property type="match status" value="1"/>
</dbReference>
<dbReference type="EMBL" id="JAFCNB010000017">
    <property type="protein sequence ID" value="MBP2707161.1"/>
    <property type="molecule type" value="Genomic_DNA"/>
</dbReference>
<evidence type="ECO:0000256" key="2">
    <source>
        <dbReference type="ARBA" id="ARBA00022475"/>
    </source>
</evidence>
<feature type="domain" description="RDD" evidence="7">
    <location>
        <begin position="31"/>
        <end position="162"/>
    </location>
</feature>
<evidence type="ECO:0000256" key="4">
    <source>
        <dbReference type="ARBA" id="ARBA00022989"/>
    </source>
</evidence>
<evidence type="ECO:0000256" key="3">
    <source>
        <dbReference type="ARBA" id="ARBA00022692"/>
    </source>
</evidence>